<dbReference type="EMBL" id="JAPDDR010000010">
    <property type="protein sequence ID" value="MCW1915807.1"/>
    <property type="molecule type" value="Genomic_DNA"/>
</dbReference>
<dbReference type="Gene3D" id="3.50.50.60">
    <property type="entry name" value="FAD/NAD(P)-binding domain"/>
    <property type="match status" value="1"/>
</dbReference>
<reference evidence="1" key="1">
    <citation type="submission" date="2022-10" db="EMBL/GenBank/DDBJ databases">
        <title>Luteolibacter sp. GHJ8, whole genome shotgun sequencing project.</title>
        <authorList>
            <person name="Zhao G."/>
            <person name="Shen L."/>
        </authorList>
    </citation>
    <scope>NUCLEOTIDE SEQUENCE</scope>
    <source>
        <strain evidence="1">GHJ8</strain>
    </source>
</reference>
<protein>
    <submittedName>
        <fullName evidence="1">Tryptophan 7-halogenase</fullName>
    </submittedName>
</protein>
<dbReference type="InterPro" id="IPR033856">
    <property type="entry name" value="Trp_halogen"/>
</dbReference>
<dbReference type="InterPro" id="IPR050816">
    <property type="entry name" value="Flavin-dep_Halogenase_NPB"/>
</dbReference>
<dbReference type="Pfam" id="PF04820">
    <property type="entry name" value="Trp_halogenase"/>
    <property type="match status" value="1"/>
</dbReference>
<sequence length="502" mass="55857">MIRSVLVLGGGSAGLLAALTLKRKLPSLDVEVVYSSRIGVIGVGEGTVPYIPSHLHHYLGLDEHEVFNAIQPVFKLGIRFTWGKRPYFDYTFTGRQHAWRWRDHSRNNGFLAYEDPSAMDLGSAMMESGKALPLRADGLPDMPAPGGNLAWHIENKLFVAWLETKCRSLGVRFTDAELAGADTGGEGISALKLSDGSERKADLYIDSSGFASELVGKALGEPFIDFSSSLFCDRAVAGGWDRSDEAVLPYTVSDSMDSGWLWQIDHPERIHRGYVFSSAHASDDEAIEAYRKVAPKALAPRIVRFRSGHYRRSWIGNVIGIGNAGGFVEPLEATALMVICLQSRWLTDALIDSQQGPTPSLMDHFNTTNAALWTDIRDFLAVHYRFNDRFDTPFWRRCREEIPLHTAEGVVRFYRENGPSGIAAGQLGRNNPFGLDGYFAILIGQKVPHDRPFQSGPEEARLWEQKRARHRQLAKQGMTMPEVATALADPAAWQKIRAVHHR</sequence>
<evidence type="ECO:0000313" key="2">
    <source>
        <dbReference type="Proteomes" id="UP001165653"/>
    </source>
</evidence>
<dbReference type="SUPFAM" id="SSF51905">
    <property type="entry name" value="FAD/NAD(P)-binding domain"/>
    <property type="match status" value="1"/>
</dbReference>
<name>A0ABT3G7H8_9BACT</name>
<proteinExistence type="predicted"/>
<dbReference type="InterPro" id="IPR036188">
    <property type="entry name" value="FAD/NAD-bd_sf"/>
</dbReference>
<keyword evidence="2" id="KW-1185">Reference proteome</keyword>
<dbReference type="Proteomes" id="UP001165653">
    <property type="component" value="Unassembled WGS sequence"/>
</dbReference>
<dbReference type="InterPro" id="IPR006905">
    <property type="entry name" value="Flavin_halogenase"/>
</dbReference>
<gene>
    <name evidence="1" type="ORF">OJ996_19630</name>
</gene>
<organism evidence="1 2">
    <name type="scientific">Luteolibacter rhizosphaerae</name>
    <dbReference type="NCBI Taxonomy" id="2989719"/>
    <lineage>
        <taxon>Bacteria</taxon>
        <taxon>Pseudomonadati</taxon>
        <taxon>Verrucomicrobiota</taxon>
        <taxon>Verrucomicrobiia</taxon>
        <taxon>Verrucomicrobiales</taxon>
        <taxon>Verrucomicrobiaceae</taxon>
        <taxon>Luteolibacter</taxon>
    </lineage>
</organism>
<evidence type="ECO:0000313" key="1">
    <source>
        <dbReference type="EMBL" id="MCW1915807.1"/>
    </source>
</evidence>
<dbReference type="RefSeq" id="WP_264515366.1">
    <property type="nucleotide sequence ID" value="NZ_JAPDDR010000010.1"/>
</dbReference>
<dbReference type="PANTHER" id="PTHR43747">
    <property type="entry name" value="FAD-BINDING PROTEIN"/>
    <property type="match status" value="1"/>
</dbReference>
<accession>A0ABT3G7H8</accession>
<dbReference type="PANTHER" id="PTHR43747:SF4">
    <property type="entry name" value="FLAVIN-DEPENDENT TRYPTOPHAN HALOGENASE"/>
    <property type="match status" value="1"/>
</dbReference>
<comment type="caution">
    <text evidence="1">The sequence shown here is derived from an EMBL/GenBank/DDBJ whole genome shotgun (WGS) entry which is preliminary data.</text>
</comment>
<dbReference type="PIRSF" id="PIRSF011396">
    <property type="entry name" value="Trp_halogenase"/>
    <property type="match status" value="1"/>
</dbReference>